<proteinExistence type="predicted"/>
<keyword evidence="1" id="KW-1133">Transmembrane helix</keyword>
<dbReference type="RefSeq" id="WP_358140508.1">
    <property type="nucleotide sequence ID" value="NZ_JBFALK010000028.1"/>
</dbReference>
<organism evidence="2 3">
    <name type="scientific">Microtetraspora glauca</name>
    <dbReference type="NCBI Taxonomy" id="1996"/>
    <lineage>
        <taxon>Bacteria</taxon>
        <taxon>Bacillati</taxon>
        <taxon>Actinomycetota</taxon>
        <taxon>Actinomycetes</taxon>
        <taxon>Streptosporangiales</taxon>
        <taxon>Streptosporangiaceae</taxon>
        <taxon>Microtetraspora</taxon>
    </lineage>
</organism>
<keyword evidence="3" id="KW-1185">Reference proteome</keyword>
<accession>A0ABV3GRB8</accession>
<protein>
    <submittedName>
        <fullName evidence="2">Uncharacterized protein</fullName>
    </submittedName>
</protein>
<feature type="non-terminal residue" evidence="2">
    <location>
        <position position="71"/>
    </location>
</feature>
<keyword evidence="1" id="KW-0472">Membrane</keyword>
<evidence type="ECO:0000313" key="2">
    <source>
        <dbReference type="EMBL" id="MEV0974184.1"/>
    </source>
</evidence>
<comment type="caution">
    <text evidence="2">The sequence shown here is derived from an EMBL/GenBank/DDBJ whole genome shotgun (WGS) entry which is preliminary data.</text>
</comment>
<gene>
    <name evidence="2" type="ORF">AB0I59_36790</name>
</gene>
<dbReference type="EMBL" id="JBFALK010000028">
    <property type="protein sequence ID" value="MEV0974184.1"/>
    <property type="molecule type" value="Genomic_DNA"/>
</dbReference>
<evidence type="ECO:0000313" key="3">
    <source>
        <dbReference type="Proteomes" id="UP001551675"/>
    </source>
</evidence>
<feature type="transmembrane region" description="Helical" evidence="1">
    <location>
        <begin position="34"/>
        <end position="55"/>
    </location>
</feature>
<reference evidence="2 3" key="1">
    <citation type="submission" date="2024-06" db="EMBL/GenBank/DDBJ databases">
        <title>The Natural Products Discovery Center: Release of the First 8490 Sequenced Strains for Exploring Actinobacteria Biosynthetic Diversity.</title>
        <authorList>
            <person name="Kalkreuter E."/>
            <person name="Kautsar S.A."/>
            <person name="Yang D."/>
            <person name="Bader C.D."/>
            <person name="Teijaro C.N."/>
            <person name="Fluegel L."/>
            <person name="Davis C.M."/>
            <person name="Simpson J.R."/>
            <person name="Lauterbach L."/>
            <person name="Steele A.D."/>
            <person name="Gui C."/>
            <person name="Meng S."/>
            <person name="Li G."/>
            <person name="Viehrig K."/>
            <person name="Ye F."/>
            <person name="Su P."/>
            <person name="Kiefer A.F."/>
            <person name="Nichols A."/>
            <person name="Cepeda A.J."/>
            <person name="Yan W."/>
            <person name="Fan B."/>
            <person name="Jiang Y."/>
            <person name="Adhikari A."/>
            <person name="Zheng C.-J."/>
            <person name="Schuster L."/>
            <person name="Cowan T.M."/>
            <person name="Smanski M.J."/>
            <person name="Chevrette M.G."/>
            <person name="De Carvalho L.P.S."/>
            <person name="Shen B."/>
        </authorList>
    </citation>
    <scope>NUCLEOTIDE SEQUENCE [LARGE SCALE GENOMIC DNA]</scope>
    <source>
        <strain evidence="2 3">NPDC050100</strain>
    </source>
</reference>
<dbReference type="Proteomes" id="UP001551675">
    <property type="component" value="Unassembled WGS sequence"/>
</dbReference>
<sequence>MVNVAVLLAVGVVNVVEAAGALGLLVVPAGAVPAGVPAGVVVGVVAGVVEVGAVVEVGHVERIVGELVVVV</sequence>
<name>A0ABV3GRB8_MICGL</name>
<evidence type="ECO:0000256" key="1">
    <source>
        <dbReference type="SAM" id="Phobius"/>
    </source>
</evidence>
<keyword evidence="1" id="KW-0812">Transmembrane</keyword>